<dbReference type="AlphaFoldDB" id="A0A059FLE9"/>
<feature type="transmembrane region" description="Helical" evidence="6">
    <location>
        <begin position="417"/>
        <end position="433"/>
    </location>
</feature>
<feature type="transmembrane region" description="Helical" evidence="6">
    <location>
        <begin position="197"/>
        <end position="224"/>
    </location>
</feature>
<feature type="transmembrane region" description="Helical" evidence="6">
    <location>
        <begin position="353"/>
        <end position="372"/>
    </location>
</feature>
<feature type="transmembrane region" description="Helical" evidence="6">
    <location>
        <begin position="266"/>
        <end position="286"/>
    </location>
</feature>
<comment type="subcellular location">
    <subcellularLocation>
        <location evidence="1 6">Membrane</location>
        <topology evidence="1 6">Multi-pass membrane protein</topology>
    </subcellularLocation>
</comment>
<dbReference type="PANTHER" id="PTHR11101:SF80">
    <property type="entry name" value="PHOSPHATE TRANSPORTER"/>
    <property type="match status" value="1"/>
</dbReference>
<protein>
    <recommendedName>
        <fullName evidence="6">Phosphate transporter</fullName>
    </recommendedName>
</protein>
<comment type="similarity">
    <text evidence="6">Belongs to the inorganic phosphate transporter (PiT) (TC 2.A.20) family.</text>
</comment>
<evidence type="ECO:0000256" key="1">
    <source>
        <dbReference type="ARBA" id="ARBA00004141"/>
    </source>
</evidence>
<feature type="transmembrane region" description="Helical" evidence="6">
    <location>
        <begin position="307"/>
        <end position="325"/>
    </location>
</feature>
<dbReference type="PANTHER" id="PTHR11101">
    <property type="entry name" value="PHOSPHATE TRANSPORTER"/>
    <property type="match status" value="1"/>
</dbReference>
<dbReference type="GO" id="GO:0035435">
    <property type="term" value="P:phosphate ion transmembrane transport"/>
    <property type="evidence" value="ECO:0007669"/>
    <property type="project" value="TreeGrafter"/>
</dbReference>
<feature type="transmembrane region" description="Helical" evidence="6">
    <location>
        <begin position="392"/>
        <end position="411"/>
    </location>
</feature>
<evidence type="ECO:0000256" key="2">
    <source>
        <dbReference type="ARBA" id="ARBA00022448"/>
    </source>
</evidence>
<gene>
    <name evidence="7" type="ORF">HJA_02180</name>
</gene>
<dbReference type="Proteomes" id="UP000024816">
    <property type="component" value="Unassembled WGS sequence"/>
</dbReference>
<name>A0A059FLE9_9PROT</name>
<reference evidence="7 8" key="1">
    <citation type="journal article" date="2014" name="Antonie Van Leeuwenhoek">
        <title>Hyphomonas beringensis sp. nov. and Hyphomonas chukchiensis sp. nov., isolated from surface seawater of the Bering Sea and Chukchi Sea.</title>
        <authorList>
            <person name="Li C."/>
            <person name="Lai Q."/>
            <person name="Li G."/>
            <person name="Dong C."/>
            <person name="Wang J."/>
            <person name="Liao Y."/>
            <person name="Shao Z."/>
        </authorList>
    </citation>
    <scope>NUCLEOTIDE SEQUENCE [LARGE SCALE GENOMIC DNA]</scope>
    <source>
        <strain evidence="7 8">VP2</strain>
    </source>
</reference>
<keyword evidence="8" id="KW-1185">Reference proteome</keyword>
<feature type="transmembrane region" description="Helical" evidence="6">
    <location>
        <begin position="35"/>
        <end position="56"/>
    </location>
</feature>
<feature type="transmembrane region" description="Helical" evidence="6">
    <location>
        <begin position="472"/>
        <end position="499"/>
    </location>
</feature>
<feature type="transmembrane region" description="Helical" evidence="6">
    <location>
        <begin position="141"/>
        <end position="164"/>
    </location>
</feature>
<evidence type="ECO:0000256" key="6">
    <source>
        <dbReference type="RuleBase" id="RU363058"/>
    </source>
</evidence>
<accession>A0A059FLE9</accession>
<evidence type="ECO:0000313" key="8">
    <source>
        <dbReference type="Proteomes" id="UP000024816"/>
    </source>
</evidence>
<keyword evidence="2 6" id="KW-0813">Transport</keyword>
<proteinExistence type="inferred from homology"/>
<feature type="transmembrane region" description="Helical" evidence="6">
    <location>
        <begin position="171"/>
        <end position="191"/>
    </location>
</feature>
<dbReference type="PATRIC" id="fig|1280952.3.peg.442"/>
<evidence type="ECO:0000256" key="4">
    <source>
        <dbReference type="ARBA" id="ARBA00022989"/>
    </source>
</evidence>
<keyword evidence="4 6" id="KW-1133">Transmembrane helix</keyword>
<dbReference type="STRING" id="1280952.HJA_02180"/>
<keyword evidence="5 6" id="KW-0472">Membrane</keyword>
<feature type="transmembrane region" description="Helical" evidence="6">
    <location>
        <begin position="236"/>
        <end position="254"/>
    </location>
</feature>
<dbReference type="EMBL" id="ARYJ01000001">
    <property type="protein sequence ID" value="KCZ91308.1"/>
    <property type="molecule type" value="Genomic_DNA"/>
</dbReference>
<organism evidence="7 8">
    <name type="scientific">Hyphomonas jannaschiana VP2</name>
    <dbReference type="NCBI Taxonomy" id="1280952"/>
    <lineage>
        <taxon>Bacteria</taxon>
        <taxon>Pseudomonadati</taxon>
        <taxon>Pseudomonadota</taxon>
        <taxon>Alphaproteobacteria</taxon>
        <taxon>Hyphomonadales</taxon>
        <taxon>Hyphomonadaceae</taxon>
        <taxon>Hyphomonas</taxon>
    </lineage>
</organism>
<dbReference type="eggNOG" id="COG0306">
    <property type="taxonomic scope" value="Bacteria"/>
</dbReference>
<dbReference type="GO" id="GO:0005315">
    <property type="term" value="F:phosphate transmembrane transporter activity"/>
    <property type="evidence" value="ECO:0007669"/>
    <property type="project" value="InterPro"/>
</dbReference>
<keyword evidence="3 6" id="KW-0812">Transmembrane</keyword>
<feature type="transmembrane region" description="Helical" evidence="6">
    <location>
        <begin position="63"/>
        <end position="81"/>
    </location>
</feature>
<dbReference type="InterPro" id="IPR001204">
    <property type="entry name" value="Phos_transporter"/>
</dbReference>
<comment type="caution">
    <text evidence="7">The sequence shown here is derived from an EMBL/GenBank/DDBJ whole genome shotgun (WGS) entry which is preliminary data.</text>
</comment>
<keyword evidence="6" id="KW-0592">Phosphate transport</keyword>
<sequence>MADGKEPTLVKETLDKDLAKIGRAEAAVQATARSVVAPGLAFLFLAAIVVIGGALLGGQDNGLLIIAAAAIGGYMALNIGANDVANNVGPAVGSKALTIGGALVIAAICESAGALLAGGDVVSTISKGIIDPSTVPTTETFVWLMMAALISSALWVNLATVLNAPVSTTHAVVGGVMGAGIAAAGFGAVHWPTMASIAASWVISPVLGGIIAAAVLAFIKIFIIYREDKIAAARRWVPMLIAIMAGAFGTYMSLKGLKHLPWFDHIGLPKALLIGLGVAIFAWIVTHPLIKRQSRDMPNRNQSLRELFVWPLIFSAALLSFAHGANDVANAIGPLAAIVHAVEAGEVASKVQIPLWVMLIGAGGISFGLVLFGPKLIRMVGESITKLNPMRAYCVALAAAVTVIIASWLGLPVSSTHIAVGAVFGVGFFREWFTANSKTRLRYIHAYAPNAAKTQYAGVQRRKAARKLVRRAHVNTVVAAWLITVPASAVLAAAIFFALEHLFGVVPAT</sequence>
<dbReference type="Pfam" id="PF01384">
    <property type="entry name" value="PHO4"/>
    <property type="match status" value="1"/>
</dbReference>
<dbReference type="RefSeq" id="WP_035577549.1">
    <property type="nucleotide sequence ID" value="NZ_ARYJ01000001.1"/>
</dbReference>
<evidence type="ECO:0000256" key="3">
    <source>
        <dbReference type="ARBA" id="ARBA00022692"/>
    </source>
</evidence>
<dbReference type="OrthoDB" id="9779554at2"/>
<dbReference type="GO" id="GO:0016020">
    <property type="term" value="C:membrane"/>
    <property type="evidence" value="ECO:0007669"/>
    <property type="project" value="UniProtKB-SubCell"/>
</dbReference>
<evidence type="ECO:0000256" key="5">
    <source>
        <dbReference type="ARBA" id="ARBA00023136"/>
    </source>
</evidence>
<evidence type="ECO:0000313" key="7">
    <source>
        <dbReference type="EMBL" id="KCZ91308.1"/>
    </source>
</evidence>